<name>A0A2G9GGY3_9LAMI</name>
<dbReference type="OrthoDB" id="1872594at2759"/>
<feature type="compositionally biased region" description="Acidic residues" evidence="1">
    <location>
        <begin position="55"/>
        <end position="64"/>
    </location>
</feature>
<dbReference type="EMBL" id="NKXS01005100">
    <property type="protein sequence ID" value="PIN04554.1"/>
    <property type="molecule type" value="Genomic_DNA"/>
</dbReference>
<feature type="compositionally biased region" description="Acidic residues" evidence="1">
    <location>
        <begin position="101"/>
        <end position="110"/>
    </location>
</feature>
<comment type="caution">
    <text evidence="2">The sequence shown here is derived from an EMBL/GenBank/DDBJ whole genome shotgun (WGS) entry which is preliminary data.</text>
</comment>
<sequence length="159" mass="18184">MNAISKIKSFKTNNTYGYRIIQNEQYEQVLSILKGQEYANRLQKTQYQDYSSSETQDDNDDEVYPDSCAESHLNLALLDVNEHSALFSNPDQSRDYSSSETQDDNDDEVYPDSCAESHLNLALLDVNEHSALFSSPDQSSPFSVEDYLKKRWSRSSSLD</sequence>
<accession>A0A2G9GGY3</accession>
<evidence type="ECO:0000313" key="3">
    <source>
        <dbReference type="Proteomes" id="UP000231279"/>
    </source>
</evidence>
<feature type="region of interest" description="Disordered" evidence="1">
    <location>
        <begin position="88"/>
        <end position="112"/>
    </location>
</feature>
<keyword evidence="3" id="KW-1185">Reference proteome</keyword>
<dbReference type="Proteomes" id="UP000231279">
    <property type="component" value="Unassembled WGS sequence"/>
</dbReference>
<dbReference type="STRING" id="429701.A0A2G9GGY3"/>
<gene>
    <name evidence="2" type="ORF">CDL12_22906</name>
</gene>
<feature type="region of interest" description="Disordered" evidence="1">
    <location>
        <begin position="46"/>
        <end position="66"/>
    </location>
</feature>
<protein>
    <submittedName>
        <fullName evidence="2">Uncharacterized protein</fullName>
    </submittedName>
</protein>
<proteinExistence type="predicted"/>
<dbReference type="AlphaFoldDB" id="A0A2G9GGY3"/>
<evidence type="ECO:0000256" key="1">
    <source>
        <dbReference type="SAM" id="MobiDB-lite"/>
    </source>
</evidence>
<feature type="compositionally biased region" description="Polar residues" evidence="1">
    <location>
        <begin position="88"/>
        <end position="100"/>
    </location>
</feature>
<organism evidence="2 3">
    <name type="scientific">Handroanthus impetiginosus</name>
    <dbReference type="NCBI Taxonomy" id="429701"/>
    <lineage>
        <taxon>Eukaryota</taxon>
        <taxon>Viridiplantae</taxon>
        <taxon>Streptophyta</taxon>
        <taxon>Embryophyta</taxon>
        <taxon>Tracheophyta</taxon>
        <taxon>Spermatophyta</taxon>
        <taxon>Magnoliopsida</taxon>
        <taxon>eudicotyledons</taxon>
        <taxon>Gunneridae</taxon>
        <taxon>Pentapetalae</taxon>
        <taxon>asterids</taxon>
        <taxon>lamiids</taxon>
        <taxon>Lamiales</taxon>
        <taxon>Bignoniaceae</taxon>
        <taxon>Crescentiina</taxon>
        <taxon>Tabebuia alliance</taxon>
        <taxon>Handroanthus</taxon>
    </lineage>
</organism>
<evidence type="ECO:0000313" key="2">
    <source>
        <dbReference type="EMBL" id="PIN04554.1"/>
    </source>
</evidence>
<reference evidence="3" key="1">
    <citation type="journal article" date="2018" name="Gigascience">
        <title>Genome assembly of the Pink Ipe (Handroanthus impetiginosus, Bignoniaceae), a highly valued, ecologically keystone Neotropical timber forest tree.</title>
        <authorList>
            <person name="Silva-Junior O.B."/>
            <person name="Grattapaglia D."/>
            <person name="Novaes E."/>
            <person name="Collevatti R.G."/>
        </authorList>
    </citation>
    <scope>NUCLEOTIDE SEQUENCE [LARGE SCALE GENOMIC DNA]</scope>
    <source>
        <strain evidence="3">cv. UFG-1</strain>
    </source>
</reference>